<evidence type="ECO:0000313" key="3">
    <source>
        <dbReference type="Proteomes" id="UP000194873"/>
    </source>
</evidence>
<dbReference type="PROSITE" id="PS51257">
    <property type="entry name" value="PROKAR_LIPOPROTEIN"/>
    <property type="match status" value="1"/>
</dbReference>
<feature type="signal peptide" evidence="1">
    <location>
        <begin position="1"/>
        <end position="16"/>
    </location>
</feature>
<proteinExistence type="predicted"/>
<reference evidence="2 3" key="1">
    <citation type="submission" date="2017-01" db="EMBL/GenBank/DDBJ databases">
        <title>A new Hymenobacter.</title>
        <authorList>
            <person name="Liang Y."/>
            <person name="Feng F."/>
        </authorList>
    </citation>
    <scope>NUCLEOTIDE SEQUENCE [LARGE SCALE GENOMIC DNA]</scope>
    <source>
        <strain evidence="2">MIMBbqt21</strain>
    </source>
</reference>
<dbReference type="OrthoDB" id="9182060at2"/>
<keyword evidence="3" id="KW-1185">Reference proteome</keyword>
<sequence>MYTRLPALLLLTLVSACEPSSTHSEATATSTESPFPKPALVYDVTQLAGKSPQQVQQLLGKPDQARAEAVRTAPCGRVPCGRHTYQQGRFDIVFIQHKADWITINGIAEPLTDEAIQALGLPATTPSFQSRDNVIRWRSVKNLQEVSAFSNGSGGISYFYVKCTTL</sequence>
<dbReference type="AlphaFoldDB" id="A0A243W7C9"/>
<dbReference type="RefSeq" id="WP_086597263.1">
    <property type="nucleotide sequence ID" value="NZ_MTSE01000040.1"/>
</dbReference>
<gene>
    <name evidence="2" type="ORF">BXP70_27205</name>
</gene>
<dbReference type="EMBL" id="MTSE01000040">
    <property type="protein sequence ID" value="OUJ68994.1"/>
    <property type="molecule type" value="Genomic_DNA"/>
</dbReference>
<evidence type="ECO:0000256" key="1">
    <source>
        <dbReference type="SAM" id="SignalP"/>
    </source>
</evidence>
<accession>A0A243W7C9</accession>
<name>A0A243W7C9_9BACT</name>
<protein>
    <recommendedName>
        <fullName evidence="4">Lipoprotein SmpA/OmlA domain-containing protein</fullName>
    </recommendedName>
</protein>
<feature type="chain" id="PRO_5012896411" description="Lipoprotein SmpA/OmlA domain-containing protein" evidence="1">
    <location>
        <begin position="17"/>
        <end position="166"/>
    </location>
</feature>
<keyword evidence="1" id="KW-0732">Signal</keyword>
<organism evidence="2 3">
    <name type="scientific">Hymenobacter crusticola</name>
    <dbReference type="NCBI Taxonomy" id="1770526"/>
    <lineage>
        <taxon>Bacteria</taxon>
        <taxon>Pseudomonadati</taxon>
        <taxon>Bacteroidota</taxon>
        <taxon>Cytophagia</taxon>
        <taxon>Cytophagales</taxon>
        <taxon>Hymenobacteraceae</taxon>
        <taxon>Hymenobacter</taxon>
    </lineage>
</organism>
<evidence type="ECO:0000313" key="2">
    <source>
        <dbReference type="EMBL" id="OUJ68994.1"/>
    </source>
</evidence>
<dbReference type="Proteomes" id="UP000194873">
    <property type="component" value="Unassembled WGS sequence"/>
</dbReference>
<evidence type="ECO:0008006" key="4">
    <source>
        <dbReference type="Google" id="ProtNLM"/>
    </source>
</evidence>
<comment type="caution">
    <text evidence="2">The sequence shown here is derived from an EMBL/GenBank/DDBJ whole genome shotgun (WGS) entry which is preliminary data.</text>
</comment>